<dbReference type="PATRIC" id="fig|1031711.3.peg.407"/>
<dbReference type="Proteomes" id="UP000007953">
    <property type="component" value="Chromosome"/>
</dbReference>
<reference evidence="1 2" key="1">
    <citation type="journal article" date="2011" name="J. Bacteriol.">
        <title>Complete genome sequence of the plant pathogen Ralstonia solanacearum strain Po82.</title>
        <authorList>
            <person name="Xu J."/>
            <person name="Zheng H.J."/>
            <person name="Liu L."/>
            <person name="Pan Z.C."/>
            <person name="Prior P."/>
            <person name="Tang B."/>
            <person name="Xu J.S."/>
            <person name="Zhang H."/>
            <person name="Tian Q."/>
            <person name="Zhang L.Q."/>
            <person name="Feng J."/>
        </authorList>
    </citation>
    <scope>NUCLEOTIDE SEQUENCE [LARGE SCALE GENOMIC DNA]</scope>
    <source>
        <strain evidence="1 2">Po82</strain>
    </source>
</reference>
<name>F6G731_RALS8</name>
<proteinExistence type="predicted"/>
<evidence type="ECO:0000313" key="2">
    <source>
        <dbReference type="Proteomes" id="UP000007953"/>
    </source>
</evidence>
<dbReference type="KEGG" id="rsn:RSPO_c00422"/>
<dbReference type="HOGENOM" id="CLU_175568_0_0_4"/>
<organism evidence="1 2">
    <name type="scientific">Ralstonia solanacearum (strain Po82)</name>
    <dbReference type="NCBI Taxonomy" id="1031711"/>
    <lineage>
        <taxon>Bacteria</taxon>
        <taxon>Pseudomonadati</taxon>
        <taxon>Pseudomonadota</taxon>
        <taxon>Betaproteobacteria</taxon>
        <taxon>Burkholderiales</taxon>
        <taxon>Burkholderiaceae</taxon>
        <taxon>Ralstonia</taxon>
        <taxon>Ralstonia solanacearum species complex</taxon>
    </lineage>
</organism>
<dbReference type="EMBL" id="CP002819">
    <property type="protein sequence ID" value="AEG67726.1"/>
    <property type="molecule type" value="Genomic_DNA"/>
</dbReference>
<evidence type="ECO:0000313" key="1">
    <source>
        <dbReference type="EMBL" id="AEG67726.1"/>
    </source>
</evidence>
<sequence length="107" mass="12032">MKQERNRFRHPFPNAAGAGLGTLCAASDPISENNMNQRVGARWRTEVQEAMCSVQRRSGWSRDDLLNRMPRAQLVEALAEAIWAQRAAYARLSAALETVPELMDESM</sequence>
<gene>
    <name evidence="1" type="ordered locus">RSPO_c00422</name>
</gene>
<dbReference type="eggNOG" id="ENOG5031E88">
    <property type="taxonomic scope" value="Bacteria"/>
</dbReference>
<accession>F6G731</accession>
<dbReference type="AlphaFoldDB" id="F6G731"/>
<protein>
    <submittedName>
        <fullName evidence="1">Uncharacterized protein</fullName>
    </submittedName>
</protein>